<dbReference type="PROSITE" id="PS51686">
    <property type="entry name" value="SAM_MT_RSMB_NOP"/>
    <property type="match status" value="1"/>
</dbReference>
<sequence>MAEAAHLAHPPAMTEAEELDCPDWLVPLLRDSLGPQFAPVMAALRERAPVFLRVNVARADRAEALAALARDGIEARACAIADTALEVVSGARRVQRARAYADGLVELQDAASQAVVAALDLAPGMRVLDLCAGGGGKALALAARLGTEVLAHDANPARMADLPARAARAGARITPVAPPEGAGPMDLVLADVPCSGSGSWRRDPEGKWRLTPERLSALRDTQAGIMDRAAGLVAEGGRLAYATCSLLTAENDDQVAAFLGRHSGWRLAHSARWTPLQGCDGFFLAVLTRR</sequence>
<evidence type="ECO:0000313" key="7">
    <source>
        <dbReference type="EMBL" id="MBK5926087.1"/>
    </source>
</evidence>
<feature type="active site" description="Nucleophile" evidence="5">
    <location>
        <position position="244"/>
    </location>
</feature>
<reference evidence="7" key="1">
    <citation type="submission" date="2017-05" db="EMBL/GenBank/DDBJ databases">
        <authorList>
            <person name="Imhoff J.F."/>
            <person name="Rahn T."/>
            <person name="Kuenzel S."/>
            <person name="Neulinger S.C."/>
        </authorList>
    </citation>
    <scope>NUCLEOTIDE SEQUENCE</scope>
    <source>
        <strain evidence="7">LMG 28126</strain>
    </source>
</reference>
<evidence type="ECO:0000256" key="5">
    <source>
        <dbReference type="PROSITE-ProRule" id="PRU01023"/>
    </source>
</evidence>
<accession>A0A934WHU8</accession>
<dbReference type="Pfam" id="PF22458">
    <property type="entry name" value="RsmF-B_ferredox"/>
    <property type="match status" value="1"/>
</dbReference>
<keyword evidence="2 5" id="KW-0808">Transferase</keyword>
<feature type="domain" description="SAM-dependent MTase RsmB/NOP-type" evidence="6">
    <location>
        <begin position="40"/>
        <end position="290"/>
    </location>
</feature>
<dbReference type="PANTHER" id="PTHR22807">
    <property type="entry name" value="NOP2 YEAST -RELATED NOL1/NOP2/FMU SUN DOMAIN-CONTAINING"/>
    <property type="match status" value="1"/>
</dbReference>
<dbReference type="InterPro" id="IPR049560">
    <property type="entry name" value="MeTrfase_RsmB-F_NOP2_cat"/>
</dbReference>
<feature type="binding site" evidence="5">
    <location>
        <position position="191"/>
    </location>
    <ligand>
        <name>S-adenosyl-L-methionine</name>
        <dbReference type="ChEBI" id="CHEBI:59789"/>
    </ligand>
</feature>
<proteinExistence type="inferred from homology"/>
<keyword evidence="8" id="KW-1185">Reference proteome</keyword>
<keyword evidence="4 5" id="KW-0694">RNA-binding</keyword>
<comment type="caution">
    <text evidence="7">The sequence shown here is derived from an EMBL/GenBank/DDBJ whole genome shotgun (WGS) entry which is preliminary data.</text>
</comment>
<evidence type="ECO:0000256" key="3">
    <source>
        <dbReference type="ARBA" id="ARBA00022691"/>
    </source>
</evidence>
<dbReference type="AlphaFoldDB" id="A0A934WHU8"/>
<dbReference type="SUPFAM" id="SSF53335">
    <property type="entry name" value="S-adenosyl-L-methionine-dependent methyltransferases"/>
    <property type="match status" value="1"/>
</dbReference>
<evidence type="ECO:0000313" key="8">
    <source>
        <dbReference type="Proteomes" id="UP000706333"/>
    </source>
</evidence>
<comment type="caution">
    <text evidence="5">Lacks conserved residue(s) required for the propagation of feature annotation.</text>
</comment>
<keyword evidence="3 5" id="KW-0949">S-adenosyl-L-methionine</keyword>
<evidence type="ECO:0000259" key="6">
    <source>
        <dbReference type="PROSITE" id="PS51686"/>
    </source>
</evidence>
<dbReference type="CDD" id="cd02440">
    <property type="entry name" value="AdoMet_MTases"/>
    <property type="match status" value="1"/>
</dbReference>
<dbReference type="PANTHER" id="PTHR22807:SF53">
    <property type="entry name" value="RIBOSOMAL RNA SMALL SUBUNIT METHYLTRANSFERASE B-RELATED"/>
    <property type="match status" value="1"/>
</dbReference>
<feature type="binding site" evidence="5">
    <location>
        <position position="153"/>
    </location>
    <ligand>
        <name>S-adenosyl-L-methionine</name>
        <dbReference type="ChEBI" id="CHEBI:59789"/>
    </ligand>
</feature>
<dbReference type="InterPro" id="IPR029063">
    <property type="entry name" value="SAM-dependent_MTases_sf"/>
</dbReference>
<comment type="similarity">
    <text evidence="5">Belongs to the class I-like SAM-binding methyltransferase superfamily. RsmB/NOP family.</text>
</comment>
<dbReference type="EMBL" id="NHSD01000095">
    <property type="protein sequence ID" value="MBK5926087.1"/>
    <property type="molecule type" value="Genomic_DNA"/>
</dbReference>
<organism evidence="7 8">
    <name type="scientific">Rhodobaculum claviforme</name>
    <dbReference type="NCBI Taxonomy" id="1549854"/>
    <lineage>
        <taxon>Bacteria</taxon>
        <taxon>Pseudomonadati</taxon>
        <taxon>Pseudomonadota</taxon>
        <taxon>Alphaproteobacteria</taxon>
        <taxon>Rhodobacterales</taxon>
        <taxon>Paracoccaceae</taxon>
        <taxon>Rhodobaculum</taxon>
    </lineage>
</organism>
<protein>
    <recommendedName>
        <fullName evidence="6">SAM-dependent MTase RsmB/NOP-type domain-containing protein</fullName>
    </recommendedName>
</protein>
<dbReference type="GO" id="GO:0001510">
    <property type="term" value="P:RNA methylation"/>
    <property type="evidence" value="ECO:0007669"/>
    <property type="project" value="InterPro"/>
</dbReference>
<dbReference type="Gene3D" id="3.40.50.150">
    <property type="entry name" value="Vaccinia Virus protein VP39"/>
    <property type="match status" value="1"/>
</dbReference>
<dbReference type="Pfam" id="PF01189">
    <property type="entry name" value="Methyltr_RsmB-F"/>
    <property type="match status" value="1"/>
</dbReference>
<dbReference type="InterPro" id="IPR001678">
    <property type="entry name" value="MeTrfase_RsmB-F_NOP2_dom"/>
</dbReference>
<dbReference type="Proteomes" id="UP000706333">
    <property type="component" value="Unassembled WGS sequence"/>
</dbReference>
<dbReference type="GO" id="GO:0008173">
    <property type="term" value="F:RNA methyltransferase activity"/>
    <property type="evidence" value="ECO:0007669"/>
    <property type="project" value="InterPro"/>
</dbReference>
<dbReference type="InterPro" id="IPR023267">
    <property type="entry name" value="RCMT"/>
</dbReference>
<reference evidence="7" key="2">
    <citation type="journal article" date="2020" name="Microorganisms">
        <title>Osmotic Adaptation and Compatible Solute Biosynthesis of Phototrophic Bacteria as Revealed from Genome Analyses.</title>
        <authorList>
            <person name="Imhoff J.F."/>
            <person name="Rahn T."/>
            <person name="Kunzel S."/>
            <person name="Keller A."/>
            <person name="Neulinger S.C."/>
        </authorList>
    </citation>
    <scope>NUCLEOTIDE SEQUENCE</scope>
    <source>
        <strain evidence="7">LMG 28126</strain>
    </source>
</reference>
<name>A0A934WHU8_9RHOB</name>
<evidence type="ECO:0000256" key="1">
    <source>
        <dbReference type="ARBA" id="ARBA00022603"/>
    </source>
</evidence>
<evidence type="ECO:0000256" key="4">
    <source>
        <dbReference type="ARBA" id="ARBA00022884"/>
    </source>
</evidence>
<keyword evidence="1 5" id="KW-0489">Methyltransferase</keyword>
<dbReference type="GO" id="GO:0003723">
    <property type="term" value="F:RNA binding"/>
    <property type="evidence" value="ECO:0007669"/>
    <property type="project" value="UniProtKB-UniRule"/>
</dbReference>
<dbReference type="InterPro" id="IPR054728">
    <property type="entry name" value="RsmB-like_ferredoxin"/>
</dbReference>
<evidence type="ECO:0000256" key="2">
    <source>
        <dbReference type="ARBA" id="ARBA00022679"/>
    </source>
</evidence>
<gene>
    <name evidence="7" type="ORF">CCR87_01730</name>
</gene>
<dbReference type="PRINTS" id="PR02008">
    <property type="entry name" value="RCMTFAMILY"/>
</dbReference>